<evidence type="ECO:0000256" key="6">
    <source>
        <dbReference type="HAMAP-Rule" id="MF_00163"/>
    </source>
</evidence>
<evidence type="ECO:0000256" key="5">
    <source>
        <dbReference type="ARBA" id="ARBA00023004"/>
    </source>
</evidence>
<keyword evidence="8" id="KW-1185">Reference proteome</keyword>
<protein>
    <recommendedName>
        <fullName evidence="6">Peptide deformylase</fullName>
        <shortName evidence="6">PDF</shortName>
        <ecNumber evidence="6">3.5.1.88</ecNumber>
    </recommendedName>
    <alternativeName>
        <fullName evidence="6">Polypeptide deformylase</fullName>
    </alternativeName>
</protein>
<dbReference type="SUPFAM" id="SSF56420">
    <property type="entry name" value="Peptide deformylase"/>
    <property type="match status" value="1"/>
</dbReference>
<evidence type="ECO:0000256" key="1">
    <source>
        <dbReference type="ARBA" id="ARBA00010759"/>
    </source>
</evidence>
<dbReference type="InterPro" id="IPR036821">
    <property type="entry name" value="Peptide_deformylase_sf"/>
</dbReference>
<dbReference type="AlphaFoldDB" id="A0A0A8K160"/>
<evidence type="ECO:0000256" key="3">
    <source>
        <dbReference type="ARBA" id="ARBA00022801"/>
    </source>
</evidence>
<evidence type="ECO:0000313" key="7">
    <source>
        <dbReference type="EMBL" id="BAQ16232.1"/>
    </source>
</evidence>
<dbReference type="CDD" id="cd00487">
    <property type="entry name" value="Pep_deformylase"/>
    <property type="match status" value="1"/>
</dbReference>
<dbReference type="GO" id="GO:0046872">
    <property type="term" value="F:metal ion binding"/>
    <property type="evidence" value="ECO:0007669"/>
    <property type="project" value="UniProtKB-KW"/>
</dbReference>
<proteinExistence type="inferred from homology"/>
<dbReference type="PIRSF" id="PIRSF004749">
    <property type="entry name" value="Pep_def"/>
    <property type="match status" value="1"/>
</dbReference>
<dbReference type="Pfam" id="PF01327">
    <property type="entry name" value="Pep_deformylase"/>
    <property type="match status" value="1"/>
</dbReference>
<evidence type="ECO:0000256" key="2">
    <source>
        <dbReference type="ARBA" id="ARBA00022723"/>
    </source>
</evidence>
<comment type="similarity">
    <text evidence="1 6">Belongs to the polypeptide deformylase family.</text>
</comment>
<dbReference type="EMBL" id="AP014648">
    <property type="protein sequence ID" value="BAQ16232.1"/>
    <property type="molecule type" value="Genomic_DNA"/>
</dbReference>
<keyword evidence="2 6" id="KW-0479">Metal-binding</keyword>
<dbReference type="OrthoDB" id="9804313at2"/>
<sequence length="172" mass="19316">MATIHPIVTIPDSVLRQTAEPVERVDDELRTLMDDMLATMYDAPGVGLAAPQIGILRRVIVMDPARDEEEPAPLVMANPVILQRSDEMRVHEEGCLSIPDVTAEVERPAMARVSYLDREGKSQEAELEGFLATIVQHEVDHLNGVLFIDYLSRLKRDMIVRKFTKQKRATAV</sequence>
<dbReference type="PANTHER" id="PTHR10458">
    <property type="entry name" value="PEPTIDE DEFORMYLASE"/>
    <property type="match status" value="1"/>
</dbReference>
<feature type="binding site" evidence="6">
    <location>
        <position position="95"/>
    </location>
    <ligand>
        <name>Fe cation</name>
        <dbReference type="ChEBI" id="CHEBI:24875"/>
    </ligand>
</feature>
<dbReference type="NCBIfam" id="NF001159">
    <property type="entry name" value="PRK00150.1-3"/>
    <property type="match status" value="1"/>
</dbReference>
<reference evidence="7 8" key="1">
    <citation type="submission" date="2014-09" db="EMBL/GenBank/DDBJ databases">
        <title>Genome sequencing of Methyloceanibacter caenitepidi Gela4.</title>
        <authorList>
            <person name="Takeuchi M."/>
            <person name="Susumu S."/>
            <person name="Kamagata Y."/>
            <person name="Oshima K."/>
            <person name="Hattori M."/>
            <person name="Iwasaki W."/>
        </authorList>
    </citation>
    <scope>NUCLEOTIDE SEQUENCE [LARGE SCALE GENOMIC DNA]</scope>
    <source>
        <strain evidence="7 8">Gela4</strain>
    </source>
</reference>
<feature type="active site" evidence="6">
    <location>
        <position position="138"/>
    </location>
</feature>
<dbReference type="FunFam" id="3.90.45.10:FF:000005">
    <property type="entry name" value="Peptide deformylase"/>
    <property type="match status" value="1"/>
</dbReference>
<comment type="catalytic activity">
    <reaction evidence="6">
        <text>N-terminal N-formyl-L-methionyl-[peptide] + H2O = N-terminal L-methionyl-[peptide] + formate</text>
        <dbReference type="Rhea" id="RHEA:24420"/>
        <dbReference type="Rhea" id="RHEA-COMP:10639"/>
        <dbReference type="Rhea" id="RHEA-COMP:10640"/>
        <dbReference type="ChEBI" id="CHEBI:15377"/>
        <dbReference type="ChEBI" id="CHEBI:15740"/>
        <dbReference type="ChEBI" id="CHEBI:49298"/>
        <dbReference type="ChEBI" id="CHEBI:64731"/>
        <dbReference type="EC" id="3.5.1.88"/>
    </reaction>
</comment>
<gene>
    <name evidence="6" type="primary">def</name>
    <name evidence="7" type="ORF">GL4_0769</name>
</gene>
<name>A0A0A8K160_9HYPH</name>
<keyword evidence="3 6" id="KW-0378">Hydrolase</keyword>
<dbReference type="NCBIfam" id="TIGR00079">
    <property type="entry name" value="pept_deformyl"/>
    <property type="match status" value="1"/>
</dbReference>
<dbReference type="PRINTS" id="PR01576">
    <property type="entry name" value="PDEFORMYLASE"/>
</dbReference>
<feature type="binding site" evidence="6">
    <location>
        <position position="137"/>
    </location>
    <ligand>
        <name>Fe cation</name>
        <dbReference type="ChEBI" id="CHEBI:24875"/>
    </ligand>
</feature>
<dbReference type="HOGENOM" id="CLU_061901_2_0_5"/>
<dbReference type="Gene3D" id="3.90.45.10">
    <property type="entry name" value="Peptide deformylase"/>
    <property type="match status" value="1"/>
</dbReference>
<evidence type="ECO:0000256" key="4">
    <source>
        <dbReference type="ARBA" id="ARBA00022917"/>
    </source>
</evidence>
<dbReference type="GO" id="GO:0042586">
    <property type="term" value="F:peptide deformylase activity"/>
    <property type="evidence" value="ECO:0007669"/>
    <property type="project" value="UniProtKB-UniRule"/>
</dbReference>
<organism evidence="7 8">
    <name type="scientific">Methyloceanibacter caenitepidi</name>
    <dbReference type="NCBI Taxonomy" id="1384459"/>
    <lineage>
        <taxon>Bacteria</taxon>
        <taxon>Pseudomonadati</taxon>
        <taxon>Pseudomonadota</taxon>
        <taxon>Alphaproteobacteria</taxon>
        <taxon>Hyphomicrobiales</taxon>
        <taxon>Hyphomicrobiaceae</taxon>
        <taxon>Methyloceanibacter</taxon>
    </lineage>
</organism>
<dbReference type="KEGG" id="mcg:GL4_0769"/>
<comment type="function">
    <text evidence="6">Removes the formyl group from the N-terminal Met of newly synthesized proteins. Requires at least a dipeptide for an efficient rate of reaction. N-terminal L-methionine is a prerequisite for activity but the enzyme has broad specificity at other positions.</text>
</comment>
<dbReference type="Proteomes" id="UP000031643">
    <property type="component" value="Chromosome"/>
</dbReference>
<comment type="cofactor">
    <cofactor evidence="6">
        <name>Fe(2+)</name>
        <dbReference type="ChEBI" id="CHEBI:29033"/>
    </cofactor>
    <text evidence="6">Binds 1 Fe(2+) ion.</text>
</comment>
<evidence type="ECO:0000313" key="8">
    <source>
        <dbReference type="Proteomes" id="UP000031643"/>
    </source>
</evidence>
<dbReference type="InterPro" id="IPR023635">
    <property type="entry name" value="Peptide_deformylase"/>
</dbReference>
<dbReference type="GO" id="GO:0006412">
    <property type="term" value="P:translation"/>
    <property type="evidence" value="ECO:0007669"/>
    <property type="project" value="UniProtKB-UniRule"/>
</dbReference>
<dbReference type="EC" id="3.5.1.88" evidence="6"/>
<feature type="binding site" evidence="6">
    <location>
        <position position="141"/>
    </location>
    <ligand>
        <name>Fe cation</name>
        <dbReference type="ChEBI" id="CHEBI:24875"/>
    </ligand>
</feature>
<accession>A0A0A8K160</accession>
<keyword evidence="5 6" id="KW-0408">Iron</keyword>
<dbReference type="PANTHER" id="PTHR10458:SF22">
    <property type="entry name" value="PEPTIDE DEFORMYLASE"/>
    <property type="match status" value="1"/>
</dbReference>
<dbReference type="STRING" id="1384459.GL4_0769"/>
<keyword evidence="4 6" id="KW-0648">Protein biosynthesis</keyword>
<dbReference type="HAMAP" id="MF_00163">
    <property type="entry name" value="Pep_deformylase"/>
    <property type="match status" value="1"/>
</dbReference>
<dbReference type="RefSeq" id="WP_045364696.1">
    <property type="nucleotide sequence ID" value="NZ_AP014648.1"/>
</dbReference>